<evidence type="ECO:0000313" key="4">
    <source>
        <dbReference type="Proteomes" id="UP000076738"/>
    </source>
</evidence>
<evidence type="ECO:0000313" key="3">
    <source>
        <dbReference type="EMBL" id="KZO94809.1"/>
    </source>
</evidence>
<organism evidence="3 4">
    <name type="scientific">Calocera viscosa (strain TUFC12733)</name>
    <dbReference type="NCBI Taxonomy" id="1330018"/>
    <lineage>
        <taxon>Eukaryota</taxon>
        <taxon>Fungi</taxon>
        <taxon>Dikarya</taxon>
        <taxon>Basidiomycota</taxon>
        <taxon>Agaricomycotina</taxon>
        <taxon>Dacrymycetes</taxon>
        <taxon>Dacrymycetales</taxon>
        <taxon>Dacrymycetaceae</taxon>
        <taxon>Calocera</taxon>
    </lineage>
</organism>
<dbReference type="AlphaFoldDB" id="A0A167KMP3"/>
<dbReference type="Proteomes" id="UP000076738">
    <property type="component" value="Unassembled WGS sequence"/>
</dbReference>
<gene>
    <name evidence="3" type="ORF">CALVIDRAFT_538593</name>
</gene>
<feature type="region of interest" description="Disordered" evidence="1">
    <location>
        <begin position="1"/>
        <end position="80"/>
    </location>
</feature>
<feature type="compositionally biased region" description="Low complexity" evidence="1">
    <location>
        <begin position="37"/>
        <end position="59"/>
    </location>
</feature>
<protein>
    <recommendedName>
        <fullName evidence="2">DUF7330 domain-containing protein</fullName>
    </recommendedName>
</protein>
<dbReference type="OrthoDB" id="5289249at2759"/>
<sequence length="173" mass="18346">MIITEDNKDKKLPPQPQNNPYVPAASAPEGAPPPYEPSAAGTSASFTSTTFSTGASASTERARDATDLLSGNPEDYSAGPSVLPIVDPIPPWLPKQNKLRVDKQNEGIKDTFVIDANLPAPPGSPDKALDLYSSNGSVNAKVYLIGVDVKRKTELAAKSKNGSVKFHIVSLWC</sequence>
<dbReference type="InterPro" id="IPR055754">
    <property type="entry name" value="DUF7330"/>
</dbReference>
<dbReference type="EMBL" id="KV417292">
    <property type="protein sequence ID" value="KZO94809.1"/>
    <property type="molecule type" value="Genomic_DNA"/>
</dbReference>
<dbReference type="Pfam" id="PF24016">
    <property type="entry name" value="DUF7330"/>
    <property type="match status" value="1"/>
</dbReference>
<feature type="compositionally biased region" description="Basic and acidic residues" evidence="1">
    <location>
        <begin position="1"/>
        <end position="12"/>
    </location>
</feature>
<keyword evidence="4" id="KW-1185">Reference proteome</keyword>
<name>A0A167KMP3_CALVF</name>
<accession>A0A167KMP3</accession>
<reference evidence="3 4" key="1">
    <citation type="journal article" date="2016" name="Mol. Biol. Evol.">
        <title>Comparative Genomics of Early-Diverging Mushroom-Forming Fungi Provides Insights into the Origins of Lignocellulose Decay Capabilities.</title>
        <authorList>
            <person name="Nagy L.G."/>
            <person name="Riley R."/>
            <person name="Tritt A."/>
            <person name="Adam C."/>
            <person name="Daum C."/>
            <person name="Floudas D."/>
            <person name="Sun H."/>
            <person name="Yadav J.S."/>
            <person name="Pangilinan J."/>
            <person name="Larsson K.H."/>
            <person name="Matsuura K."/>
            <person name="Barry K."/>
            <person name="Labutti K."/>
            <person name="Kuo R."/>
            <person name="Ohm R.A."/>
            <person name="Bhattacharya S.S."/>
            <person name="Shirouzu T."/>
            <person name="Yoshinaga Y."/>
            <person name="Martin F.M."/>
            <person name="Grigoriev I.V."/>
            <person name="Hibbett D.S."/>
        </authorList>
    </citation>
    <scope>NUCLEOTIDE SEQUENCE [LARGE SCALE GENOMIC DNA]</scope>
    <source>
        <strain evidence="3 4">TUFC12733</strain>
    </source>
</reference>
<feature type="domain" description="DUF7330" evidence="2">
    <location>
        <begin position="97"/>
        <end position="168"/>
    </location>
</feature>
<evidence type="ECO:0000256" key="1">
    <source>
        <dbReference type="SAM" id="MobiDB-lite"/>
    </source>
</evidence>
<proteinExistence type="predicted"/>
<evidence type="ECO:0000259" key="2">
    <source>
        <dbReference type="Pfam" id="PF24016"/>
    </source>
</evidence>